<sequence>MASSRRNDRRDMMMRYFMQMMQQQQRQKAAGEAQVLQEQRAQKLLGEQQAGQSSFLQELTGRYPTSADPARMTGLGFKQPQIKPALDRATQLRMGERLPLLDAKAQTQELFGDRIVPGLNPGTPLPKAYQTQAAPIEIQEMLKRKAAQTEQQRLTQTSQFAGREASDVEKTDTLRGQLAIDAFPKKLPRGTDPRIAGRVARGGGFQPFKPKTPKKTPFTTAQGMKALITVEKGRRAVTAGDPEKLVALEALKQLDPSVAAKYEKAVAGMNNKMLLKMYDEYEDHIRTNTPGLPPKPQAKKPIAPTAPPVQPQQPALPGGGGNKFNRLIEGIKRFKGNAGPSRKGAEVLGRRGGAFLQRPPSAGSDKKYGSPVAIRQAVARGHITAEEAERLLQVDFGMRP</sequence>
<proteinExistence type="predicted"/>
<reference evidence="2" key="1">
    <citation type="journal article" date="2015" name="Nature">
        <title>Complex archaea that bridge the gap between prokaryotes and eukaryotes.</title>
        <authorList>
            <person name="Spang A."/>
            <person name="Saw J.H."/>
            <person name="Jorgensen S.L."/>
            <person name="Zaremba-Niedzwiedzka K."/>
            <person name="Martijn J."/>
            <person name="Lind A.E."/>
            <person name="van Eijk R."/>
            <person name="Schleper C."/>
            <person name="Guy L."/>
            <person name="Ettema T.J."/>
        </authorList>
    </citation>
    <scope>NUCLEOTIDE SEQUENCE</scope>
</reference>
<comment type="caution">
    <text evidence="2">The sequence shown here is derived from an EMBL/GenBank/DDBJ whole genome shotgun (WGS) entry which is preliminary data.</text>
</comment>
<name>A0A0F9Q8I3_9ZZZZ</name>
<evidence type="ECO:0000313" key="2">
    <source>
        <dbReference type="EMBL" id="KKN09536.1"/>
    </source>
</evidence>
<dbReference type="EMBL" id="LAZR01004337">
    <property type="protein sequence ID" value="KKN09536.1"/>
    <property type="molecule type" value="Genomic_DNA"/>
</dbReference>
<protein>
    <submittedName>
        <fullName evidence="2">Uncharacterized protein</fullName>
    </submittedName>
</protein>
<evidence type="ECO:0000256" key="1">
    <source>
        <dbReference type="SAM" id="MobiDB-lite"/>
    </source>
</evidence>
<feature type="region of interest" description="Disordered" evidence="1">
    <location>
        <begin position="335"/>
        <end position="369"/>
    </location>
</feature>
<organism evidence="2">
    <name type="scientific">marine sediment metagenome</name>
    <dbReference type="NCBI Taxonomy" id="412755"/>
    <lineage>
        <taxon>unclassified sequences</taxon>
        <taxon>metagenomes</taxon>
        <taxon>ecological metagenomes</taxon>
    </lineage>
</organism>
<feature type="region of interest" description="Disordered" evidence="1">
    <location>
        <begin position="286"/>
        <end position="319"/>
    </location>
</feature>
<dbReference type="AlphaFoldDB" id="A0A0F9Q8I3"/>
<accession>A0A0F9Q8I3</accession>
<gene>
    <name evidence="2" type="ORF">LCGC14_1045630</name>
</gene>